<keyword evidence="1" id="KW-0812">Transmembrane</keyword>
<protein>
    <recommendedName>
        <fullName evidence="4">MotA/TolQ/ExbB proton channel family protein</fullName>
    </recommendedName>
</protein>
<evidence type="ECO:0008006" key="4">
    <source>
        <dbReference type="Google" id="ProtNLM"/>
    </source>
</evidence>
<evidence type="ECO:0000313" key="2">
    <source>
        <dbReference type="EMBL" id="NEN25395.1"/>
    </source>
</evidence>
<evidence type="ECO:0000313" key="3">
    <source>
        <dbReference type="Proteomes" id="UP000486602"/>
    </source>
</evidence>
<feature type="transmembrane region" description="Helical" evidence="1">
    <location>
        <begin position="6"/>
        <end position="27"/>
    </location>
</feature>
<reference evidence="2 3" key="1">
    <citation type="submission" date="2020-02" db="EMBL/GenBank/DDBJ databases">
        <title>Out from the shadows clarifying the taxonomy of the family Cryomorphaceae and related taxa by utilizing the GTDB taxonomic framework.</title>
        <authorList>
            <person name="Bowman J.P."/>
        </authorList>
    </citation>
    <scope>NUCLEOTIDE SEQUENCE [LARGE SCALE GENOMIC DNA]</scope>
    <source>
        <strain evidence="2 3">QSSC 1-22</strain>
    </source>
</reference>
<accession>A0A7K3WXN1</accession>
<dbReference type="Proteomes" id="UP000486602">
    <property type="component" value="Unassembled WGS sequence"/>
</dbReference>
<sequence>MKIEFIETILVCVIVSIQLLVFVRTFFKIRLFKRIIPSINSLFVTKVNVPVSDLESLSPKELLENIDSYKDAQSEQSFEKGIEEIENVDLFNNSQLHDDDIETTEVNIIEIDGKPNKIFENILFSVNNYLIRNRGASSDFNLMKDIVERNTDAVEEDINLSVGTPLYLGLMGTMMGIVIALFNMPDLGISAGLGSEETGKILDEGIAMLIGGVKIAMIASFMGLMLTIINSSWVFKGSRSFSEARKNEFYTFVQIELLPIINQGLASTLESLQRNLLQFNTEFTRNLKGLTGVFDSNRSAIREQKELLDALDKAKVSEMTKYNVAVLKQLDLSVGKFEKFNAFLSNTTQFVENSQLIVTKSNELLARTDNFKTIADNLDSKLNQSQQLLTFLSDHFNKLEEHKEFTSNTVADVGHSISETFKELKEHIQNSSEAVKQFTIDETEALKTALSESKTNLVNLEHLATLKTDVSQFKDSSASQGERLKQTIEDLNKNMAKAIVVLEQIENKKDVISSVKNLFKSKKSKV</sequence>
<evidence type="ECO:0000256" key="1">
    <source>
        <dbReference type="SAM" id="Phobius"/>
    </source>
</evidence>
<feature type="transmembrane region" description="Helical" evidence="1">
    <location>
        <begin position="205"/>
        <end position="229"/>
    </location>
</feature>
<dbReference type="EMBL" id="JAAGVY010000051">
    <property type="protein sequence ID" value="NEN25395.1"/>
    <property type="molecule type" value="Genomic_DNA"/>
</dbReference>
<dbReference type="AlphaFoldDB" id="A0A7K3WXN1"/>
<comment type="caution">
    <text evidence="2">The sequence shown here is derived from an EMBL/GenBank/DDBJ whole genome shotgun (WGS) entry which is preliminary data.</text>
</comment>
<keyword evidence="3" id="KW-1185">Reference proteome</keyword>
<feature type="transmembrane region" description="Helical" evidence="1">
    <location>
        <begin position="166"/>
        <end position="185"/>
    </location>
</feature>
<gene>
    <name evidence="2" type="ORF">G3O08_18010</name>
</gene>
<proteinExistence type="predicted"/>
<keyword evidence="1" id="KW-1133">Transmembrane helix</keyword>
<dbReference type="RefSeq" id="WP_163286852.1">
    <property type="nucleotide sequence ID" value="NZ_JAAGVY010000051.1"/>
</dbReference>
<name>A0A7K3WXN1_9FLAO</name>
<keyword evidence="1" id="KW-0472">Membrane</keyword>
<organism evidence="2 3">
    <name type="scientific">Cryomorpha ignava</name>
    <dbReference type="NCBI Taxonomy" id="101383"/>
    <lineage>
        <taxon>Bacteria</taxon>
        <taxon>Pseudomonadati</taxon>
        <taxon>Bacteroidota</taxon>
        <taxon>Flavobacteriia</taxon>
        <taxon>Flavobacteriales</taxon>
        <taxon>Cryomorphaceae</taxon>
        <taxon>Cryomorpha</taxon>
    </lineage>
</organism>